<dbReference type="Proteomes" id="UP000655751">
    <property type="component" value="Unassembled WGS sequence"/>
</dbReference>
<name>A0A931I9Y4_9NOCA</name>
<organism evidence="2 3">
    <name type="scientific">Nocardia bovistercoris</name>
    <dbReference type="NCBI Taxonomy" id="2785916"/>
    <lineage>
        <taxon>Bacteria</taxon>
        <taxon>Bacillati</taxon>
        <taxon>Actinomycetota</taxon>
        <taxon>Actinomycetes</taxon>
        <taxon>Mycobacteriales</taxon>
        <taxon>Nocardiaceae</taxon>
        <taxon>Nocardia</taxon>
    </lineage>
</organism>
<keyword evidence="3" id="KW-1185">Reference proteome</keyword>
<keyword evidence="1" id="KW-1133">Transmembrane helix</keyword>
<accession>A0A931I9Y4</accession>
<dbReference type="InterPro" id="IPR025443">
    <property type="entry name" value="DUF4307"/>
</dbReference>
<sequence>MNQPAPEHTALSAAEAQARRADRYGFDSGGSGRVRRRWIPVAIGVFVLVAGLGVAYLGFQKYGPRDIEAEQLGYTVVDDSTLSVHLKVTRADPTRPAVCFVRAMDRDGAEVGRREILLTASESGTVELTTVVRSSTRPSAGNVYGCSDRVPEYLRAG</sequence>
<dbReference type="RefSeq" id="WP_196148322.1">
    <property type="nucleotide sequence ID" value="NZ_JADMLG010000002.1"/>
</dbReference>
<dbReference type="EMBL" id="JADMLG010000002">
    <property type="protein sequence ID" value="MBH0776028.1"/>
    <property type="molecule type" value="Genomic_DNA"/>
</dbReference>
<keyword evidence="1" id="KW-0472">Membrane</keyword>
<feature type="transmembrane region" description="Helical" evidence="1">
    <location>
        <begin position="38"/>
        <end position="59"/>
    </location>
</feature>
<evidence type="ECO:0000313" key="3">
    <source>
        <dbReference type="Proteomes" id="UP000655751"/>
    </source>
</evidence>
<protein>
    <submittedName>
        <fullName evidence="2">DUF4307 domain-containing protein</fullName>
    </submittedName>
</protein>
<proteinExistence type="predicted"/>
<evidence type="ECO:0000256" key="1">
    <source>
        <dbReference type="SAM" id="Phobius"/>
    </source>
</evidence>
<comment type="caution">
    <text evidence="2">The sequence shown here is derived from an EMBL/GenBank/DDBJ whole genome shotgun (WGS) entry which is preliminary data.</text>
</comment>
<keyword evidence="1" id="KW-0812">Transmembrane</keyword>
<evidence type="ECO:0000313" key="2">
    <source>
        <dbReference type="EMBL" id="MBH0776028.1"/>
    </source>
</evidence>
<gene>
    <name evidence="2" type="ORF">IT779_06980</name>
</gene>
<dbReference type="Pfam" id="PF14155">
    <property type="entry name" value="DUF4307"/>
    <property type="match status" value="1"/>
</dbReference>
<reference evidence="2" key="1">
    <citation type="submission" date="2020-11" db="EMBL/GenBank/DDBJ databases">
        <title>Nocardia NEAU-351.nov., a novel actinomycete isolated from the cow dung.</title>
        <authorList>
            <person name="Zhang X."/>
        </authorList>
    </citation>
    <scope>NUCLEOTIDE SEQUENCE</scope>
    <source>
        <strain evidence="2">NEAU-351</strain>
    </source>
</reference>
<dbReference type="AlphaFoldDB" id="A0A931I9Y4"/>